<evidence type="ECO:0000256" key="1">
    <source>
        <dbReference type="SAM" id="Phobius"/>
    </source>
</evidence>
<keyword evidence="1" id="KW-0472">Membrane</keyword>
<proteinExistence type="predicted"/>
<reference evidence="2 3" key="1">
    <citation type="submission" date="2018-06" db="EMBL/GenBank/DDBJ databases">
        <title>Genomic Encyclopedia of Archaeal and Bacterial Type Strains, Phase II (KMG-II): from individual species to whole genera.</title>
        <authorList>
            <person name="Goeker M."/>
        </authorList>
    </citation>
    <scope>NUCLEOTIDE SEQUENCE [LARGE SCALE GENOMIC DNA]</scope>
    <source>
        <strain evidence="2 3">DSM 23446</strain>
    </source>
</reference>
<feature type="transmembrane region" description="Helical" evidence="1">
    <location>
        <begin position="71"/>
        <end position="94"/>
    </location>
</feature>
<protein>
    <submittedName>
        <fullName evidence="2">Uncharacterized protein</fullName>
    </submittedName>
</protein>
<dbReference type="EMBL" id="QLLK01000007">
    <property type="protein sequence ID" value="RAI88513.1"/>
    <property type="molecule type" value="Genomic_DNA"/>
</dbReference>
<feature type="transmembrane region" description="Helical" evidence="1">
    <location>
        <begin position="12"/>
        <end position="30"/>
    </location>
</feature>
<evidence type="ECO:0000313" key="2">
    <source>
        <dbReference type="EMBL" id="RAI88513.1"/>
    </source>
</evidence>
<keyword evidence="1" id="KW-0812">Transmembrane</keyword>
<name>A0A327P9W0_9BACT</name>
<comment type="caution">
    <text evidence="2">The sequence shown here is derived from an EMBL/GenBank/DDBJ whole genome shotgun (WGS) entry which is preliminary data.</text>
</comment>
<evidence type="ECO:0000313" key="3">
    <source>
        <dbReference type="Proteomes" id="UP000249610"/>
    </source>
</evidence>
<accession>A0A327P9W0</accession>
<dbReference type="RefSeq" id="WP_111612145.1">
    <property type="nucleotide sequence ID" value="NZ_QLLK01000007.1"/>
</dbReference>
<sequence length="126" mass="13902">MKISKISGDRLRIRNLASYIVVVVLIIVASEKYGYGPVLKGLSIFIGIVLFNLAVVRSYQEIMGFFKTKSWGISTLVTIVLILLVVGIPFVFVVFLKSTFVILGSVLSACVLIVLLIYDIGRRTFG</sequence>
<feature type="transmembrane region" description="Helical" evidence="1">
    <location>
        <begin position="100"/>
        <end position="118"/>
    </location>
</feature>
<keyword evidence="3" id="KW-1185">Reference proteome</keyword>
<feature type="transmembrane region" description="Helical" evidence="1">
    <location>
        <begin position="42"/>
        <end position="59"/>
    </location>
</feature>
<dbReference type="AlphaFoldDB" id="A0A327P9W0"/>
<dbReference type="Proteomes" id="UP000249610">
    <property type="component" value="Unassembled WGS sequence"/>
</dbReference>
<organism evidence="2 3">
    <name type="scientific">Algoriphagus yeomjeoni</name>
    <dbReference type="NCBI Taxonomy" id="291403"/>
    <lineage>
        <taxon>Bacteria</taxon>
        <taxon>Pseudomonadati</taxon>
        <taxon>Bacteroidota</taxon>
        <taxon>Cytophagia</taxon>
        <taxon>Cytophagales</taxon>
        <taxon>Cyclobacteriaceae</taxon>
        <taxon>Algoriphagus</taxon>
    </lineage>
</organism>
<gene>
    <name evidence="2" type="ORF">LV83_02814</name>
</gene>
<keyword evidence="1" id="KW-1133">Transmembrane helix</keyword>
<dbReference type="OrthoDB" id="9980677at2"/>